<reference evidence="2" key="1">
    <citation type="submission" date="2022-01" db="EMBL/GenBank/DDBJ databases">
        <title>Novel species in genus Dyadobacter.</title>
        <authorList>
            <person name="Ma C."/>
        </authorList>
    </citation>
    <scope>NUCLEOTIDE SEQUENCE</scope>
    <source>
        <strain evidence="2">CY357</strain>
    </source>
</reference>
<keyword evidence="1" id="KW-0472">Membrane</keyword>
<protein>
    <submittedName>
        <fullName evidence="2">FixH family protein</fullName>
    </submittedName>
</protein>
<feature type="transmembrane region" description="Helical" evidence="1">
    <location>
        <begin position="6"/>
        <end position="24"/>
    </location>
</feature>
<evidence type="ECO:0000313" key="3">
    <source>
        <dbReference type="Proteomes" id="UP001139411"/>
    </source>
</evidence>
<dbReference type="RefSeq" id="WP_235177457.1">
    <property type="nucleotide sequence ID" value="NZ_JAKFFV010000004.1"/>
</dbReference>
<name>A0A9X1QDC0_9BACT</name>
<evidence type="ECO:0000313" key="2">
    <source>
        <dbReference type="EMBL" id="MCF2498317.1"/>
    </source>
</evidence>
<dbReference type="AlphaFoldDB" id="A0A9X1QDC0"/>
<comment type="caution">
    <text evidence="2">The sequence shown here is derived from an EMBL/GenBank/DDBJ whole genome shotgun (WGS) entry which is preliminary data.</text>
</comment>
<dbReference type="InterPro" id="IPR008620">
    <property type="entry name" value="FixH"/>
</dbReference>
<keyword evidence="1" id="KW-1133">Transmembrane helix</keyword>
<dbReference type="Proteomes" id="UP001139411">
    <property type="component" value="Unassembled WGS sequence"/>
</dbReference>
<keyword evidence="1" id="KW-0812">Transmembrane</keyword>
<proteinExistence type="predicted"/>
<sequence>MKINWGVGITALYLGFVAMILLLVSMSIGQKIDLVTEHYYEEEVGFQDKIDKKERSAALTEPVKWEVTAKNISIVFPGNVQQADLTGEIKLYCPSNDKNDRKFKIAPHEHTQIIPVGNILEGTYHLQIDWKNKEQTYWTEDVIVINHQ</sequence>
<dbReference type="Pfam" id="PF05751">
    <property type="entry name" value="FixH"/>
    <property type="match status" value="1"/>
</dbReference>
<dbReference type="EMBL" id="JAKFFV010000004">
    <property type="protein sequence ID" value="MCF2498317.1"/>
    <property type="molecule type" value="Genomic_DNA"/>
</dbReference>
<accession>A0A9X1QDC0</accession>
<evidence type="ECO:0000256" key="1">
    <source>
        <dbReference type="SAM" id="Phobius"/>
    </source>
</evidence>
<organism evidence="2 3">
    <name type="scientific">Dyadobacter chenhuakuii</name>
    <dbReference type="NCBI Taxonomy" id="2909339"/>
    <lineage>
        <taxon>Bacteria</taxon>
        <taxon>Pseudomonadati</taxon>
        <taxon>Bacteroidota</taxon>
        <taxon>Cytophagia</taxon>
        <taxon>Cytophagales</taxon>
        <taxon>Spirosomataceae</taxon>
        <taxon>Dyadobacter</taxon>
    </lineage>
</organism>
<gene>
    <name evidence="2" type="ORF">L0661_08370</name>
</gene>